<keyword evidence="10 11" id="KW-0813">Transport</keyword>
<comment type="pathway">
    <text evidence="10">Cell wall biogenesis; peptidoglycan biosynthesis.</text>
</comment>
<evidence type="ECO:0000256" key="6">
    <source>
        <dbReference type="ARBA" id="ARBA00022989"/>
    </source>
</evidence>
<comment type="caution">
    <text evidence="12">The sequence shown here is derived from an EMBL/GenBank/DDBJ whole genome shotgun (WGS) entry which is preliminary data.</text>
</comment>
<comment type="subcellular location">
    <subcellularLocation>
        <location evidence="10">Cell inner membrane</location>
        <topology evidence="10">Multi-pass membrane protein</topology>
    </subcellularLocation>
    <subcellularLocation>
        <location evidence="1">Cell membrane</location>
        <topology evidence="1">Multi-pass membrane protein</topology>
    </subcellularLocation>
</comment>
<feature type="transmembrane region" description="Helical" evidence="10">
    <location>
        <begin position="127"/>
        <end position="148"/>
    </location>
</feature>
<evidence type="ECO:0000256" key="1">
    <source>
        <dbReference type="ARBA" id="ARBA00004651"/>
    </source>
</evidence>
<keyword evidence="10 11" id="KW-0961">Cell wall biogenesis/degradation</keyword>
<protein>
    <recommendedName>
        <fullName evidence="10">Probable lipid II flippase MurJ</fullName>
    </recommendedName>
</protein>
<feature type="transmembrane region" description="Helical" evidence="10">
    <location>
        <begin position="155"/>
        <end position="176"/>
    </location>
</feature>
<evidence type="ECO:0000256" key="5">
    <source>
        <dbReference type="ARBA" id="ARBA00022984"/>
    </source>
</evidence>
<dbReference type="Proteomes" id="UP001500235">
    <property type="component" value="Unassembled WGS sequence"/>
</dbReference>
<dbReference type="PANTHER" id="PTHR47019:SF1">
    <property type="entry name" value="LIPID II FLIPPASE MURJ"/>
    <property type="match status" value="1"/>
</dbReference>
<keyword evidence="10" id="KW-0997">Cell inner membrane</keyword>
<sequence>MNLLKATGTIGGLTMVSRILGFAREMLMARIMGATAATDAFLLAFRLPNTFRRLFGEGAFSAGFVPLYAQRLQGEDGEAEARKFSEEVLAVFLPTLVLFTLFFQLIMPAFVAVWSGYKGEQFDLTVLLTRITFPYLILISLVSLWAGILNSLSRFTAAAFAPALLNLCMMVALIIFPQGGAFTAFWLAVAVTIGGVIQLGLLIFAAVRAGVSLRLRRPRITPGVRQFLVVVIPATLGAGVYQISAFIDTFFLARAGVGAQSWFNYADRFNQLPLGVIGAALGTAILPQISRFVGANEPDKAAHVQAQALDLGMFLTLPAALALCVVSGPLISALYGGGEFTARDASVTATVLSILVLGLPAYVLVKVLTPGFYSRQDTATPVKTAGVVLLANVVLNFAIWGATSDPLLRVYGLSAVVAITSWLNCLILYVVLHRRGHFRVPGWLASRVFRQLVAGAVMVAALLGLEWLLADWFTGSLTKQLLSVAALVGGGMAIYFPLCWAIGGVDRQAFRELLARKRPAANA</sequence>
<evidence type="ECO:0000256" key="9">
    <source>
        <dbReference type="ARBA" id="ARBA00061532"/>
    </source>
</evidence>
<name>A0ABP7T2D3_9SPHN</name>
<evidence type="ECO:0000256" key="7">
    <source>
        <dbReference type="ARBA" id="ARBA00023136"/>
    </source>
</evidence>
<keyword evidence="7 10" id="KW-0472">Membrane</keyword>
<feature type="transmembrane region" description="Helical" evidence="10">
    <location>
        <begin position="408"/>
        <end position="432"/>
    </location>
</feature>
<dbReference type="PANTHER" id="PTHR47019">
    <property type="entry name" value="LIPID II FLIPPASE MURJ"/>
    <property type="match status" value="1"/>
</dbReference>
<keyword evidence="5 10" id="KW-0573">Peptidoglycan synthesis</keyword>
<evidence type="ECO:0000256" key="2">
    <source>
        <dbReference type="ARBA" id="ARBA00022475"/>
    </source>
</evidence>
<keyword evidence="6 10" id="KW-1133">Transmembrane helix</keyword>
<dbReference type="CDD" id="cd13123">
    <property type="entry name" value="MATE_MurJ_like"/>
    <property type="match status" value="1"/>
</dbReference>
<keyword evidence="2 10" id="KW-1003">Cell membrane</keyword>
<keyword evidence="4 10" id="KW-0133">Cell shape</keyword>
<evidence type="ECO:0000256" key="10">
    <source>
        <dbReference type="HAMAP-Rule" id="MF_02078"/>
    </source>
</evidence>
<dbReference type="Pfam" id="PF03023">
    <property type="entry name" value="MurJ"/>
    <property type="match status" value="1"/>
</dbReference>
<accession>A0ABP7T2D3</accession>
<evidence type="ECO:0000256" key="8">
    <source>
        <dbReference type="ARBA" id="ARBA00060041"/>
    </source>
</evidence>
<feature type="transmembrane region" description="Helical" evidence="10">
    <location>
        <begin position="482"/>
        <end position="503"/>
    </location>
</feature>
<feature type="transmembrane region" description="Helical" evidence="10">
    <location>
        <begin position="452"/>
        <end position="470"/>
    </location>
</feature>
<comment type="function">
    <text evidence="8 10 11">Involved in peptidoglycan biosynthesis. Transports lipid-linked peptidoglycan precursors from the inner to the outer leaflet of the cytoplasmic membrane.</text>
</comment>
<feature type="transmembrane region" description="Helical" evidence="10">
    <location>
        <begin position="88"/>
        <end position="115"/>
    </location>
</feature>
<dbReference type="EMBL" id="BAABBQ010000001">
    <property type="protein sequence ID" value="GAA4020059.1"/>
    <property type="molecule type" value="Genomic_DNA"/>
</dbReference>
<evidence type="ECO:0000313" key="13">
    <source>
        <dbReference type="Proteomes" id="UP001500235"/>
    </source>
</evidence>
<comment type="similarity">
    <text evidence="9 10 11">Belongs to the MurJ/MviN family.</text>
</comment>
<feature type="transmembrane region" description="Helical" evidence="10">
    <location>
        <begin position="385"/>
        <end position="402"/>
    </location>
</feature>
<keyword evidence="13" id="KW-1185">Reference proteome</keyword>
<evidence type="ECO:0000256" key="3">
    <source>
        <dbReference type="ARBA" id="ARBA00022692"/>
    </source>
</evidence>
<feature type="transmembrane region" description="Helical" evidence="10">
    <location>
        <begin position="347"/>
        <end position="365"/>
    </location>
</feature>
<feature type="transmembrane region" description="Helical" evidence="10">
    <location>
        <begin position="311"/>
        <end position="335"/>
    </location>
</feature>
<dbReference type="HAMAP" id="MF_02078">
    <property type="entry name" value="MurJ_MviN"/>
    <property type="match status" value="1"/>
</dbReference>
<dbReference type="PRINTS" id="PR01806">
    <property type="entry name" value="VIRFACTRMVIN"/>
</dbReference>
<dbReference type="PIRSF" id="PIRSF002869">
    <property type="entry name" value="MviN"/>
    <property type="match status" value="1"/>
</dbReference>
<dbReference type="InterPro" id="IPR004268">
    <property type="entry name" value="MurJ"/>
</dbReference>
<evidence type="ECO:0000256" key="11">
    <source>
        <dbReference type="PIRNR" id="PIRNR002869"/>
    </source>
</evidence>
<feature type="transmembrane region" description="Helical" evidence="10">
    <location>
        <begin position="182"/>
        <end position="207"/>
    </location>
</feature>
<gene>
    <name evidence="10 12" type="primary">murJ</name>
    <name evidence="12" type="ORF">GCM10022280_20370</name>
</gene>
<proteinExistence type="inferred from homology"/>
<organism evidence="12 13">
    <name type="scientific">Sphingomonas swuensis</name>
    <dbReference type="NCBI Taxonomy" id="977800"/>
    <lineage>
        <taxon>Bacteria</taxon>
        <taxon>Pseudomonadati</taxon>
        <taxon>Pseudomonadota</taxon>
        <taxon>Alphaproteobacteria</taxon>
        <taxon>Sphingomonadales</taxon>
        <taxon>Sphingomonadaceae</taxon>
        <taxon>Sphingomonas</taxon>
    </lineage>
</organism>
<feature type="transmembrane region" description="Helical" evidence="10">
    <location>
        <begin position="227"/>
        <end position="252"/>
    </location>
</feature>
<dbReference type="InterPro" id="IPR051050">
    <property type="entry name" value="Lipid_II_flippase_MurJ/MviN"/>
</dbReference>
<keyword evidence="3 10" id="KW-0812">Transmembrane</keyword>
<evidence type="ECO:0000256" key="4">
    <source>
        <dbReference type="ARBA" id="ARBA00022960"/>
    </source>
</evidence>
<dbReference type="RefSeq" id="WP_344707305.1">
    <property type="nucleotide sequence ID" value="NZ_BAABBQ010000001.1"/>
</dbReference>
<evidence type="ECO:0000313" key="12">
    <source>
        <dbReference type="EMBL" id="GAA4020059.1"/>
    </source>
</evidence>
<feature type="transmembrane region" description="Helical" evidence="10">
    <location>
        <begin position="272"/>
        <end position="290"/>
    </location>
</feature>
<dbReference type="NCBIfam" id="TIGR01695">
    <property type="entry name" value="murJ_mviN"/>
    <property type="match status" value="1"/>
</dbReference>
<reference evidence="13" key="1">
    <citation type="journal article" date="2019" name="Int. J. Syst. Evol. Microbiol.">
        <title>The Global Catalogue of Microorganisms (GCM) 10K type strain sequencing project: providing services to taxonomists for standard genome sequencing and annotation.</title>
        <authorList>
            <consortium name="The Broad Institute Genomics Platform"/>
            <consortium name="The Broad Institute Genome Sequencing Center for Infectious Disease"/>
            <person name="Wu L."/>
            <person name="Ma J."/>
        </authorList>
    </citation>
    <scope>NUCLEOTIDE SEQUENCE [LARGE SCALE GENOMIC DNA]</scope>
    <source>
        <strain evidence="13">JCM 17563</strain>
    </source>
</reference>